<gene>
    <name evidence="1" type="ORF">EDD29_0522</name>
</gene>
<accession>A0A3N1CPF0</accession>
<sequence length="447" mass="48118">MAEPRAAADVADADLGSYQAAVRLVLSHGLITARHPRPGILDRVLPWADLLARDLRDLCGYTLVATTRQVRLVRRLDGLDPSRGRVFVNRAGRAFDRRRLAYLCLVLSTFQRSRVEVSLTDIVRALTPAAQAIDGLGYDPLQGPHKAAVVDVVGWLLDRDALAVSDGSVEAWARSAEGDALFDVDHDICAALLRPARPLQHLTGAAGLLEDPHGPAAARVRRMVLERPVVYYADLDPEAAAVLRRDGLAENLARLTGTVVERRAEGVSLIDPSGSFTDRPFPGRGALARAAGLLLGKVADALDGGMLRRAAGPSDAEEQAALRARLDKAVPEDTLARGMAWDLPRFASPEVSAETLPLVERHRLEQMVQELYTEFGADSFTAAWRADPLGLLDASLAFLSDLRLVRPVPGGVLVLPAAVRYRNITQALPTPDGQIGLFAGATAQEQP</sequence>
<dbReference type="OrthoDB" id="188354at2"/>
<dbReference type="RefSeq" id="WP_123661987.1">
    <property type="nucleotide sequence ID" value="NZ_RJKE01000001.1"/>
</dbReference>
<evidence type="ECO:0000313" key="1">
    <source>
        <dbReference type="EMBL" id="ROO83034.1"/>
    </source>
</evidence>
<protein>
    <submittedName>
        <fullName evidence="1">Uncharacterized protein (TIGR02678 family)</fullName>
    </submittedName>
</protein>
<dbReference type="Pfam" id="PF09661">
    <property type="entry name" value="DUF2398"/>
    <property type="match status" value="1"/>
</dbReference>
<name>A0A3N1CPF0_9ACTN</name>
<proteinExistence type="predicted"/>
<dbReference type="Proteomes" id="UP000272400">
    <property type="component" value="Unassembled WGS sequence"/>
</dbReference>
<reference evidence="1 2" key="1">
    <citation type="submission" date="2018-11" db="EMBL/GenBank/DDBJ databases">
        <title>Sequencing the genomes of 1000 actinobacteria strains.</title>
        <authorList>
            <person name="Klenk H.-P."/>
        </authorList>
    </citation>
    <scope>NUCLEOTIDE SEQUENCE [LARGE SCALE GENOMIC DNA]</scope>
    <source>
        <strain evidence="1 2">DSM 44254</strain>
    </source>
</reference>
<organism evidence="1 2">
    <name type="scientific">Actinocorallia herbida</name>
    <dbReference type="NCBI Taxonomy" id="58109"/>
    <lineage>
        <taxon>Bacteria</taxon>
        <taxon>Bacillati</taxon>
        <taxon>Actinomycetota</taxon>
        <taxon>Actinomycetes</taxon>
        <taxon>Streptosporangiales</taxon>
        <taxon>Thermomonosporaceae</taxon>
        <taxon>Actinocorallia</taxon>
    </lineage>
</organism>
<keyword evidence="2" id="KW-1185">Reference proteome</keyword>
<comment type="caution">
    <text evidence="1">The sequence shown here is derived from an EMBL/GenBank/DDBJ whole genome shotgun (WGS) entry which is preliminary data.</text>
</comment>
<evidence type="ECO:0000313" key="2">
    <source>
        <dbReference type="Proteomes" id="UP000272400"/>
    </source>
</evidence>
<dbReference type="InterPro" id="IPR013494">
    <property type="entry name" value="CHP02678"/>
</dbReference>
<dbReference type="AlphaFoldDB" id="A0A3N1CPF0"/>
<dbReference type="EMBL" id="RJKE01000001">
    <property type="protein sequence ID" value="ROO83034.1"/>
    <property type="molecule type" value="Genomic_DNA"/>
</dbReference>